<dbReference type="SMART" id="SM00563">
    <property type="entry name" value="PlsC"/>
    <property type="match status" value="1"/>
</dbReference>
<evidence type="ECO:0000256" key="3">
    <source>
        <dbReference type="ARBA" id="ARBA00005189"/>
    </source>
</evidence>
<dbReference type="HAMAP" id="MF_00393">
    <property type="entry name" value="Glyc3P_acyltrans"/>
    <property type="match status" value="1"/>
</dbReference>
<dbReference type="InterPro" id="IPR041728">
    <property type="entry name" value="GPAT/DHAPAT_LPLAT"/>
</dbReference>
<evidence type="ECO:0000259" key="15">
    <source>
        <dbReference type="SMART" id="SM00563"/>
    </source>
</evidence>
<reference evidence="16 17" key="1">
    <citation type="submission" date="2019-03" db="EMBL/GenBank/DDBJ databases">
        <title>Alkanindiges illinoisensis: a potential pathogenic isolated from ascites of a gastric cancer patient with abdominal metastasis.</title>
        <authorList>
            <person name="Hu X."/>
            <person name="Yang B."/>
            <person name="Yan X."/>
            <person name="Lin L."/>
            <person name="Zhao H."/>
            <person name="Zhou F."/>
            <person name="Su B."/>
            <person name="Chen J."/>
            <person name="Rui Y."/>
            <person name="Wang Q."/>
            <person name="Zheng L."/>
        </authorList>
    </citation>
    <scope>NUCLEOTIDE SEQUENCE [LARGE SCALE GENOMIC DNA]</scope>
    <source>
        <strain evidence="16 17">NFYY 23406</strain>
    </source>
</reference>
<dbReference type="NCBIfam" id="TIGR03703">
    <property type="entry name" value="plsB"/>
    <property type="match status" value="1"/>
</dbReference>
<comment type="caution">
    <text evidence="16">The sequence shown here is derived from an EMBL/GenBank/DDBJ whole genome shotgun (WGS) entry which is preliminary data.</text>
</comment>
<evidence type="ECO:0000256" key="14">
    <source>
        <dbReference type="HAMAP-Rule" id="MF_00393"/>
    </source>
</evidence>
<dbReference type="UniPathway" id="UPA00557">
    <property type="reaction ID" value="UER00612"/>
</dbReference>
<evidence type="ECO:0000256" key="4">
    <source>
        <dbReference type="ARBA" id="ARBA00007937"/>
    </source>
</evidence>
<evidence type="ECO:0000256" key="12">
    <source>
        <dbReference type="ARBA" id="ARBA00023315"/>
    </source>
</evidence>
<dbReference type="AlphaFoldDB" id="A0A4Y7X9J6"/>
<evidence type="ECO:0000256" key="9">
    <source>
        <dbReference type="ARBA" id="ARBA00023136"/>
    </source>
</evidence>
<sequence length="870" mass="98393">MAKKNSFSQMYRRVSGKLLSTFVTPQLLGESGATDKLSTAIKAQELSAAGVAAVVDAENGVTSSQPVCYILQNYSRSNALVLDSETRRLELPPALDSMDSPLLNEDASILFLQQRAQRNNFYPNNYTFPPRLLRLIEALEKNPELDIQLVPVTVLWGRAPEKEESWFRLLVTDSWATPSALKQLVNIGVHGRQTYLEFHEARSLRQMLNEALVKYPNLAPATYIVSNLTEYLAKQREVILGPDLSDRRNVVSGLIQSRDVQNALKQEVIRSNITPAQAEQMAAGYLDEIVSDYSPSSVRVFERGLAWLWTQLYDGVEVHHFQTVRELAEKYEIIYTPCHRSHIDYLLLSYVIYKRGLMIPYIAAGDNLNLPLLGQFLRGGGAFFIRRSFKGLELYSAVLKEYLHSILVRNTPLEYFIEGGRSRTGRLLRPRTGMLAMTIHSKLRGGGKPVVFIPTYFGYERLMEGGTYVGEMQGKPKEAESIFGLIQAARKIERIFGKVHVSFGEPVFLDKMLEQHNADKIRLTSNDQPLPEEASTAVNAVAQEIMQNINRAAVINPVSLLSLVLLSTPKHALDEEVCIKQLDTYRRLAEMAPYDERVEVTSLPGREIIGYGLKLKLIKRVHHVLGDIIAIEDNQAVLLTYFRNNILHLFILPSLIASLVQHNGKITREDINSVIQTLYPFLQAELFLKWQADHLPDVIDHVVEALIGCELIMDDGRETLYSPAPNSESYNQLGVLATPVKQSLERYFMTLALLRQRGSGRVTAKQIEDLSHLLGQRLSVLYEFNSPEFFDKTLFQSFIGALTQLGYIRLDENQVLFFDETLINMADNARLVLDEDTMNHLQHITNFSDDEVIAAIAALEKQKSRRKRSK</sequence>
<feature type="domain" description="Phospholipid/glycerol acyltransferase" evidence="15">
    <location>
        <begin position="333"/>
        <end position="460"/>
    </location>
</feature>
<keyword evidence="11 14" id="KW-1208">Phospholipid metabolism</keyword>
<accession>A0A4Y7X9J6</accession>
<gene>
    <name evidence="14 16" type="primary">plsB</name>
    <name evidence="16" type="ORF">E2B99_12550</name>
</gene>
<feature type="short sequence motif" description="HXXXXD motif" evidence="14">
    <location>
        <begin position="338"/>
        <end position="343"/>
    </location>
</feature>
<keyword evidence="14" id="KW-0443">Lipid metabolism</keyword>
<evidence type="ECO:0000256" key="7">
    <source>
        <dbReference type="ARBA" id="ARBA00022475"/>
    </source>
</evidence>
<dbReference type="CDD" id="cd07993">
    <property type="entry name" value="LPLAT_DHAPAT-like"/>
    <property type="match status" value="1"/>
</dbReference>
<keyword evidence="7 14" id="KW-1003">Cell membrane</keyword>
<dbReference type="PIRSF" id="PIRSF000437">
    <property type="entry name" value="GPAT_DHAPAT"/>
    <property type="match status" value="1"/>
</dbReference>
<dbReference type="PIRSF" id="PIRSF500064">
    <property type="entry name" value="GPAT"/>
    <property type="match status" value="1"/>
</dbReference>
<dbReference type="STRING" id="1120977.GCA_000619845_02315"/>
<evidence type="ECO:0000256" key="11">
    <source>
        <dbReference type="ARBA" id="ARBA00023264"/>
    </source>
</evidence>
<evidence type="ECO:0000256" key="6">
    <source>
        <dbReference type="ARBA" id="ARBA00013432"/>
    </source>
</evidence>
<keyword evidence="12 14" id="KW-0012">Acyltransferase</keyword>
<comment type="domain">
    <text evidence="14">The HXXXXD motif is essential for acyltransferase activity and may constitute the binding site for the phosphate moiety of the glycerol-3-phosphate.</text>
</comment>
<dbReference type="NCBIfam" id="NF003441">
    <property type="entry name" value="PRK04974.1"/>
    <property type="match status" value="1"/>
</dbReference>
<comment type="catalytic activity">
    <reaction evidence="13 14">
        <text>sn-glycerol 3-phosphate + an acyl-CoA = a 1-acyl-sn-glycero-3-phosphate + CoA</text>
        <dbReference type="Rhea" id="RHEA:15325"/>
        <dbReference type="ChEBI" id="CHEBI:57287"/>
        <dbReference type="ChEBI" id="CHEBI:57597"/>
        <dbReference type="ChEBI" id="CHEBI:57970"/>
        <dbReference type="ChEBI" id="CHEBI:58342"/>
        <dbReference type="EC" id="2.3.1.15"/>
    </reaction>
</comment>
<evidence type="ECO:0000256" key="13">
    <source>
        <dbReference type="ARBA" id="ARBA00048427"/>
    </source>
</evidence>
<comment type="pathway">
    <text evidence="2 14">Phospholipid metabolism; CDP-diacylglycerol biosynthesis; CDP-diacylglycerol from sn-glycerol 3-phosphate: step 1/3.</text>
</comment>
<dbReference type="InterPro" id="IPR022284">
    <property type="entry name" value="GPAT/DHAPAT"/>
</dbReference>
<evidence type="ECO:0000256" key="10">
    <source>
        <dbReference type="ARBA" id="ARBA00023209"/>
    </source>
</evidence>
<dbReference type="OrthoDB" id="335193at2"/>
<dbReference type="RefSeq" id="WP_134245393.1">
    <property type="nucleotide sequence ID" value="NZ_SNTY01000067.1"/>
</dbReference>
<dbReference type="Proteomes" id="UP000297834">
    <property type="component" value="Unassembled WGS sequence"/>
</dbReference>
<dbReference type="Pfam" id="PF01553">
    <property type="entry name" value="Acyltransferase"/>
    <property type="match status" value="1"/>
</dbReference>
<evidence type="ECO:0000256" key="8">
    <source>
        <dbReference type="ARBA" id="ARBA00022679"/>
    </source>
</evidence>
<protein>
    <recommendedName>
        <fullName evidence="6 14">Glycerol-3-phosphate acyltransferase</fullName>
        <shortName evidence="14">GPAT</shortName>
        <ecNumber evidence="5 14">2.3.1.15</ecNumber>
    </recommendedName>
</protein>
<keyword evidence="10 14" id="KW-0594">Phospholipid biosynthesis</keyword>
<keyword evidence="9 14" id="KW-0472">Membrane</keyword>
<comment type="similarity">
    <text evidence="4 14">Belongs to the GPAT/DAPAT family.</text>
</comment>
<evidence type="ECO:0000256" key="1">
    <source>
        <dbReference type="ARBA" id="ARBA00004413"/>
    </source>
</evidence>
<proteinExistence type="inferred from homology"/>
<evidence type="ECO:0000256" key="2">
    <source>
        <dbReference type="ARBA" id="ARBA00004765"/>
    </source>
</evidence>
<keyword evidence="17" id="KW-1185">Reference proteome</keyword>
<dbReference type="Pfam" id="PF19277">
    <property type="entry name" value="GPAT_C"/>
    <property type="match status" value="1"/>
</dbReference>
<dbReference type="PANTHER" id="PTHR12563">
    <property type="entry name" value="GLYCEROL-3-PHOSPHATE ACYLTRANSFERASE"/>
    <property type="match status" value="1"/>
</dbReference>
<dbReference type="SUPFAM" id="SSF69593">
    <property type="entry name" value="Glycerol-3-phosphate (1)-acyltransferase"/>
    <property type="match status" value="1"/>
</dbReference>
<dbReference type="EC" id="2.3.1.15" evidence="5 14"/>
<dbReference type="InterPro" id="IPR045520">
    <property type="entry name" value="GPAT/DHAPAT_C"/>
</dbReference>
<dbReference type="PANTHER" id="PTHR12563:SF17">
    <property type="entry name" value="DIHYDROXYACETONE PHOSPHATE ACYLTRANSFERASE"/>
    <property type="match status" value="1"/>
</dbReference>
<dbReference type="GO" id="GO:0005886">
    <property type="term" value="C:plasma membrane"/>
    <property type="evidence" value="ECO:0007669"/>
    <property type="project" value="UniProtKB-SubCell"/>
</dbReference>
<dbReference type="InterPro" id="IPR028354">
    <property type="entry name" value="GPAT_PlsB"/>
</dbReference>
<dbReference type="GO" id="GO:0016024">
    <property type="term" value="P:CDP-diacylglycerol biosynthetic process"/>
    <property type="evidence" value="ECO:0007669"/>
    <property type="project" value="UniProtKB-UniRule"/>
</dbReference>
<evidence type="ECO:0000313" key="17">
    <source>
        <dbReference type="Proteomes" id="UP000297834"/>
    </source>
</evidence>
<comment type="pathway">
    <text evidence="3">Lipid metabolism.</text>
</comment>
<dbReference type="GO" id="GO:0006631">
    <property type="term" value="P:fatty acid metabolic process"/>
    <property type="evidence" value="ECO:0007669"/>
    <property type="project" value="TreeGrafter"/>
</dbReference>
<keyword evidence="8 14" id="KW-0808">Transferase</keyword>
<name>A0A4Y7X9J6_9GAMM</name>
<dbReference type="EMBL" id="SNTY01000067">
    <property type="protein sequence ID" value="TEU24235.1"/>
    <property type="molecule type" value="Genomic_DNA"/>
</dbReference>
<organism evidence="16 17">
    <name type="scientific">Alkanindiges illinoisensis</name>
    <dbReference type="NCBI Taxonomy" id="197183"/>
    <lineage>
        <taxon>Bacteria</taxon>
        <taxon>Pseudomonadati</taxon>
        <taxon>Pseudomonadota</taxon>
        <taxon>Gammaproteobacteria</taxon>
        <taxon>Moraxellales</taxon>
        <taxon>Moraxellaceae</taxon>
        <taxon>Alkanindiges</taxon>
    </lineage>
</organism>
<keyword evidence="14" id="KW-0444">Lipid biosynthesis</keyword>
<evidence type="ECO:0000313" key="16">
    <source>
        <dbReference type="EMBL" id="TEU24235.1"/>
    </source>
</evidence>
<comment type="subcellular location">
    <subcellularLocation>
        <location evidence="1 14">Cell membrane</location>
        <topology evidence="1 14">Peripheral membrane protein</topology>
        <orientation evidence="1 14">Cytoplasmic side</orientation>
    </subcellularLocation>
</comment>
<dbReference type="GO" id="GO:0004366">
    <property type="term" value="F:glycerol-3-phosphate O-acyltransferase activity"/>
    <property type="evidence" value="ECO:0007669"/>
    <property type="project" value="UniProtKB-UniRule"/>
</dbReference>
<evidence type="ECO:0000256" key="5">
    <source>
        <dbReference type="ARBA" id="ARBA00013113"/>
    </source>
</evidence>
<dbReference type="InterPro" id="IPR002123">
    <property type="entry name" value="Plipid/glycerol_acylTrfase"/>
</dbReference>